<protein>
    <submittedName>
        <fullName evidence="1">Uncharacterized protein</fullName>
    </submittedName>
</protein>
<evidence type="ECO:0000313" key="1">
    <source>
        <dbReference type="EMBL" id="PKY62383.1"/>
    </source>
</evidence>
<dbReference type="VEuPathDB" id="FungiDB:RhiirA1_449322"/>
<proteinExistence type="predicted"/>
<evidence type="ECO:0000313" key="2">
    <source>
        <dbReference type="Proteomes" id="UP000234323"/>
    </source>
</evidence>
<dbReference type="EMBL" id="LLXI01007014">
    <property type="protein sequence ID" value="PKY62383.1"/>
    <property type="molecule type" value="Genomic_DNA"/>
</dbReference>
<reference evidence="1 2" key="1">
    <citation type="submission" date="2015-10" db="EMBL/GenBank/DDBJ databases">
        <title>Genome analyses suggest a sexual origin of heterokaryosis in a supposedly ancient asexual fungus.</title>
        <authorList>
            <person name="Ropars J."/>
            <person name="Sedzielewska K."/>
            <person name="Noel J."/>
            <person name="Charron P."/>
            <person name="Farinelli L."/>
            <person name="Marton T."/>
            <person name="Kruger M."/>
            <person name="Pelin A."/>
            <person name="Brachmann A."/>
            <person name="Corradi N."/>
        </authorList>
    </citation>
    <scope>NUCLEOTIDE SEQUENCE [LARGE SCALE GENOMIC DNA]</scope>
    <source>
        <strain evidence="1 2">A4</strain>
    </source>
</reference>
<feature type="non-terminal residue" evidence="1">
    <location>
        <position position="375"/>
    </location>
</feature>
<gene>
    <name evidence="1" type="ORF">RhiirA4_488773</name>
</gene>
<dbReference type="Proteomes" id="UP000234323">
    <property type="component" value="Unassembled WGS sequence"/>
</dbReference>
<organism evidence="1 2">
    <name type="scientific">Rhizophagus irregularis</name>
    <dbReference type="NCBI Taxonomy" id="588596"/>
    <lineage>
        <taxon>Eukaryota</taxon>
        <taxon>Fungi</taxon>
        <taxon>Fungi incertae sedis</taxon>
        <taxon>Mucoromycota</taxon>
        <taxon>Glomeromycotina</taxon>
        <taxon>Glomeromycetes</taxon>
        <taxon>Glomerales</taxon>
        <taxon>Glomeraceae</taxon>
        <taxon>Rhizophagus</taxon>
    </lineage>
</organism>
<dbReference type="VEuPathDB" id="FungiDB:RhiirFUN_008040"/>
<sequence>MKDNYNNNSSLRISLYKLYDINNSQMYIPENYSFKDKDNENKNMTKFYPSMLNDLYNNSTIPRSTEFFTNDDDDNRCMKFTPKNEYIDQIDAYDDKWTLNPFNKRLLFVIDLDNSSIYDYFEISFETFTKVRKTNKEVELLSNQYFITPGRYHVYEFYFKNTKYYSSYFLGFFGSDADINETEIVIGEKILAQTPNAFTALELSHKYNFVVDDDIMAFNNDAKKIIENFGGFYGSISGIFGFLFGASKLSPWGFCQTNLLRCWPFRQRFKKRLASRYVSRAGIPLVEDPRKLPPYGKIEDRIAVLEILLKEYYIDSDYLDKLGETRKKYEEYLNIRNEDDEFLSEKNDEKYLNIRNENLELLLPFSKLLTKSDLR</sequence>
<accession>A0A2I1HU64</accession>
<comment type="caution">
    <text evidence="1">The sequence shown here is derived from an EMBL/GenBank/DDBJ whole genome shotgun (WGS) entry which is preliminary data.</text>
</comment>
<keyword evidence="2" id="KW-1185">Reference proteome</keyword>
<dbReference type="VEuPathDB" id="FungiDB:FUN_009236"/>
<name>A0A2I1HU64_9GLOM</name>
<dbReference type="AlphaFoldDB" id="A0A2I1HU64"/>